<comment type="caution">
    <text evidence="3">The sequence shown here is derived from an EMBL/GenBank/DDBJ whole genome shotgun (WGS) entry which is preliminary data.</text>
</comment>
<dbReference type="EMBL" id="MSFO01000003">
    <property type="protein sequence ID" value="PLB49984.1"/>
    <property type="molecule type" value="Genomic_DNA"/>
</dbReference>
<dbReference type="OrthoDB" id="6021743at2759"/>
<dbReference type="InterPro" id="IPR024764">
    <property type="entry name" value="TFIIIC_Znf"/>
</dbReference>
<feature type="domain" description="Transcription factor IIIC 90kDa subunit N-terminal" evidence="1">
    <location>
        <begin position="19"/>
        <end position="500"/>
    </location>
</feature>
<dbReference type="Proteomes" id="UP000234275">
    <property type="component" value="Unassembled WGS sequence"/>
</dbReference>
<sequence length="708" mass="77497">MLDPVELQLFPSCLSCLAWSEDGELAVAAGENIQILTPKKTNEDTEAGSRRKPSAWNIARVRANVFTNEEWPTVMPQPRDAFSLGREQSVSNVVGLAWSSPGLGKYRRSVLAVLTSNMVLSFFETVGAQEKWTRVAVVNQVLRERAESLVENEGDRLRKSAVSTFAWCPPLKGGDGEKGPESRWGVHLLSVVTDENEVVLLRPRRTSAGYSIDVLAGVALQDLDQEHPRVQPGSLLSTVFKTQIKSLAIESGPWFYRLGGKGGKDVSSATGNVAVLYGTTVKLVKFDVSLAVDQVREPSQSRYKVTVDCHENASVEWPDIRSYHCTGPLQWLYKEGSSDIRLAAGTLGGVLLITLPSEAYEGTATSQPQVQESVFETNADDTGHEERGHWEATGAMTAVFDEETNNQSLHLGTIGGYTLATIPSADESNWQFTDPPWKQQFDNMREQFDIDGDLGGLAVGRIWGLANCRGLVAAAFTLNPGDLIEYRTAAEERTTILFSRACTQAREFDDALLRPAVPDRSPIFLRARREEVLGHILFSNGGKFDKQPWVPKILYAAACCTIVDSQNTKLLSQARKALQWIAKTTGADLVDEIENCSSPGTAVDAKSADQLAGPGQRVFEKCEICDAGIGWYSGQEAQCASGHLFVRCGLTLLSIQDPGVSKFCSICGTEYLNEELTGVSHDAELQEANRHLADVFDTCVYCNGKFRD</sequence>
<name>A0A2I2GAS2_9EURO</name>
<reference evidence="3 4" key="1">
    <citation type="submission" date="2016-12" db="EMBL/GenBank/DDBJ databases">
        <title>The genomes of Aspergillus section Nigri reveals drivers in fungal speciation.</title>
        <authorList>
            <consortium name="DOE Joint Genome Institute"/>
            <person name="Vesth T.C."/>
            <person name="Nybo J."/>
            <person name="Theobald S."/>
            <person name="Brandl J."/>
            <person name="Frisvad J.C."/>
            <person name="Nielsen K.F."/>
            <person name="Lyhne E.K."/>
            <person name="Kogle M.E."/>
            <person name="Kuo A."/>
            <person name="Riley R."/>
            <person name="Clum A."/>
            <person name="Nolan M."/>
            <person name="Lipzen A."/>
            <person name="Salamov A."/>
            <person name="Henrissat B."/>
            <person name="Wiebenga A."/>
            <person name="De Vries R.P."/>
            <person name="Grigoriev I.V."/>
            <person name="Mortensen U.H."/>
            <person name="Andersen M.R."/>
            <person name="Baker S.E."/>
        </authorList>
    </citation>
    <scope>NUCLEOTIDE SEQUENCE [LARGE SCALE GENOMIC DNA]</scope>
    <source>
        <strain evidence="3 4">IBT 23096</strain>
    </source>
</reference>
<protein>
    <recommendedName>
        <fullName evidence="5">Transcription factor IIIC subunit delta N-term-domain-containing protein</fullName>
    </recommendedName>
</protein>
<evidence type="ECO:0000259" key="1">
    <source>
        <dbReference type="Pfam" id="PF12657"/>
    </source>
</evidence>
<accession>A0A2I2GAS2</accession>
<dbReference type="STRING" id="1392250.A0A2I2GAS2"/>
<dbReference type="AlphaFoldDB" id="A0A2I2GAS2"/>
<evidence type="ECO:0008006" key="5">
    <source>
        <dbReference type="Google" id="ProtNLM"/>
    </source>
</evidence>
<dbReference type="InterPro" id="IPR024761">
    <property type="entry name" value="TFIIIC_delta_N"/>
</dbReference>
<evidence type="ECO:0000259" key="2">
    <source>
        <dbReference type="Pfam" id="PF12660"/>
    </source>
</evidence>
<dbReference type="GO" id="GO:0000127">
    <property type="term" value="C:transcription factor TFIIIC complex"/>
    <property type="evidence" value="ECO:0007669"/>
    <property type="project" value="InterPro"/>
</dbReference>
<dbReference type="VEuPathDB" id="FungiDB:P170DRAFT_463308"/>
<proteinExistence type="predicted"/>
<gene>
    <name evidence="3" type="ORF">P170DRAFT_463308</name>
</gene>
<evidence type="ECO:0000313" key="4">
    <source>
        <dbReference type="Proteomes" id="UP000234275"/>
    </source>
</evidence>
<dbReference type="PANTHER" id="PTHR15496:SF2">
    <property type="entry name" value="GENERAL TRANSCRIPTION FACTOR 3C POLYPEPTIDE 4"/>
    <property type="match status" value="1"/>
</dbReference>
<feature type="domain" description="Transcription factor IIIC putative zinc-finger" evidence="2">
    <location>
        <begin position="610"/>
        <end position="706"/>
    </location>
</feature>
<dbReference type="GeneID" id="36559861"/>
<organism evidence="3 4">
    <name type="scientific">Aspergillus steynii IBT 23096</name>
    <dbReference type="NCBI Taxonomy" id="1392250"/>
    <lineage>
        <taxon>Eukaryota</taxon>
        <taxon>Fungi</taxon>
        <taxon>Dikarya</taxon>
        <taxon>Ascomycota</taxon>
        <taxon>Pezizomycotina</taxon>
        <taxon>Eurotiomycetes</taxon>
        <taxon>Eurotiomycetidae</taxon>
        <taxon>Eurotiales</taxon>
        <taxon>Aspergillaceae</taxon>
        <taxon>Aspergillus</taxon>
        <taxon>Aspergillus subgen. Circumdati</taxon>
    </lineage>
</organism>
<keyword evidence="4" id="KW-1185">Reference proteome</keyword>
<dbReference type="Pfam" id="PF12657">
    <property type="entry name" value="TFIIIC_delta"/>
    <property type="match status" value="1"/>
</dbReference>
<evidence type="ECO:0000313" key="3">
    <source>
        <dbReference type="EMBL" id="PLB49984.1"/>
    </source>
</evidence>
<dbReference type="PANTHER" id="PTHR15496">
    <property type="entry name" value="GENERAL TRANSCRIPTION FACTOR 3C POLYPEPTIDE 4 FAMILY"/>
    <property type="match status" value="1"/>
</dbReference>
<dbReference type="GO" id="GO:0004402">
    <property type="term" value="F:histone acetyltransferase activity"/>
    <property type="evidence" value="ECO:0007669"/>
    <property type="project" value="InterPro"/>
</dbReference>
<dbReference type="InterPro" id="IPR044230">
    <property type="entry name" value="GTF3C4"/>
</dbReference>
<dbReference type="GO" id="GO:0006384">
    <property type="term" value="P:transcription initiation at RNA polymerase III promoter"/>
    <property type="evidence" value="ECO:0007669"/>
    <property type="project" value="InterPro"/>
</dbReference>
<dbReference type="Pfam" id="PF12660">
    <property type="entry name" value="zf-TFIIIC"/>
    <property type="match status" value="1"/>
</dbReference>
<dbReference type="RefSeq" id="XP_024705286.1">
    <property type="nucleotide sequence ID" value="XM_024852163.1"/>
</dbReference>